<sequence>MGFNKQRVNSMAIKDVFLEGVKAGWKVHNASLFTKDQRLEADVVIVGSGAGGATSAEILAAAGLKVLVIEEGPLRTSSDFKMQEATAYAELYQEGMARMSKDGGISIMQGRAVGGSTLINWTSSFRTPAETLKHWADQHEVSGLSEETLKPWFERIEKRLGIEPWPIAANANNEVIKKACQALGYDWAVIPRNVRDCLSLGFCGMGCPANAKQSMLVTCLPASLQKGSQLIYLARAERLTFKQGKVAELECLALDARGVETTGKRITLKAKHYILAGGAINTPAILLRSQAPDPYKLCGKRTFLHPVNFSAAQFAEQVNPFYGAPQSIYSDHFQWQAGAAGAMGYKLEVPPLHPAFAATILGGKGEQNAQRMAKLPNTHMMLALMRDGFHPASASGKVELRSDGSPVLDYQMTDFTWQAMRRAYLSMAEIQFAAGAEKVFPVHNQADYMTSLAETRRVIDGLDLAIHRARLGSAHVMGGCAMSNNPKLGVTNSRGVHHQIENLSIHDGSLFPTSVGANPQLSIYALAALFADQLASGFEA</sequence>
<feature type="domain" description="Glucose-methanol-choline oxidoreductase C-terminal" evidence="7">
    <location>
        <begin position="394"/>
        <end position="527"/>
    </location>
</feature>
<evidence type="ECO:0000256" key="2">
    <source>
        <dbReference type="ARBA" id="ARBA00022630"/>
    </source>
</evidence>
<dbReference type="InterPro" id="IPR003953">
    <property type="entry name" value="FAD-dep_OxRdtase_2_FAD-bd"/>
</dbReference>
<dbReference type="Pfam" id="PF05199">
    <property type="entry name" value="GMC_oxred_C"/>
    <property type="match status" value="1"/>
</dbReference>
<protein>
    <submittedName>
        <fullName evidence="8">Oxidoreductase</fullName>
    </submittedName>
</protein>
<evidence type="ECO:0000256" key="3">
    <source>
        <dbReference type="ARBA" id="ARBA00022827"/>
    </source>
</evidence>
<organism evidence="8 9">
    <name type="scientific">Marinospirillum insulare</name>
    <dbReference type="NCBI Taxonomy" id="217169"/>
    <lineage>
        <taxon>Bacteria</taxon>
        <taxon>Pseudomonadati</taxon>
        <taxon>Pseudomonadota</taxon>
        <taxon>Gammaproteobacteria</taxon>
        <taxon>Oceanospirillales</taxon>
        <taxon>Oceanospirillaceae</taxon>
        <taxon>Marinospirillum</taxon>
    </lineage>
</organism>
<keyword evidence="2" id="KW-0285">Flavoprotein</keyword>
<keyword evidence="9" id="KW-1185">Reference proteome</keyword>
<dbReference type="EMBL" id="BSOR01000011">
    <property type="protein sequence ID" value="GLR63106.1"/>
    <property type="molecule type" value="Genomic_DNA"/>
</dbReference>
<name>A0ABQ5ZWT7_9GAMM</name>
<dbReference type="Pfam" id="PF00732">
    <property type="entry name" value="GMC_oxred_N"/>
    <property type="match status" value="1"/>
</dbReference>
<dbReference type="Proteomes" id="UP001156682">
    <property type="component" value="Unassembled WGS sequence"/>
</dbReference>
<proteinExistence type="inferred from homology"/>
<keyword evidence="3" id="KW-0274">FAD</keyword>
<evidence type="ECO:0000313" key="9">
    <source>
        <dbReference type="Proteomes" id="UP001156682"/>
    </source>
</evidence>
<reference evidence="9" key="1">
    <citation type="journal article" date="2019" name="Int. J. Syst. Evol. Microbiol.">
        <title>The Global Catalogue of Microorganisms (GCM) 10K type strain sequencing project: providing services to taxonomists for standard genome sequencing and annotation.</title>
        <authorList>
            <consortium name="The Broad Institute Genomics Platform"/>
            <consortium name="The Broad Institute Genome Sequencing Center for Infectious Disease"/>
            <person name="Wu L."/>
            <person name="Ma J."/>
        </authorList>
    </citation>
    <scope>NUCLEOTIDE SEQUENCE [LARGE SCALE GENOMIC DNA]</scope>
    <source>
        <strain evidence="9">NBRC 100033</strain>
    </source>
</reference>
<evidence type="ECO:0000256" key="4">
    <source>
        <dbReference type="ARBA" id="ARBA00023002"/>
    </source>
</evidence>
<dbReference type="PANTHER" id="PTHR46056">
    <property type="entry name" value="LONG-CHAIN-ALCOHOL OXIDASE"/>
    <property type="match status" value="1"/>
</dbReference>
<evidence type="ECO:0000256" key="1">
    <source>
        <dbReference type="ARBA" id="ARBA00010790"/>
    </source>
</evidence>
<accession>A0ABQ5ZWT7</accession>
<keyword evidence="4" id="KW-0560">Oxidoreductase</keyword>
<evidence type="ECO:0000259" key="7">
    <source>
        <dbReference type="Pfam" id="PF05199"/>
    </source>
</evidence>
<comment type="caution">
    <text evidence="8">The sequence shown here is derived from an EMBL/GenBank/DDBJ whole genome shotgun (WGS) entry which is preliminary data.</text>
</comment>
<dbReference type="InterPro" id="IPR036188">
    <property type="entry name" value="FAD/NAD-bd_sf"/>
</dbReference>
<evidence type="ECO:0000259" key="5">
    <source>
        <dbReference type="Pfam" id="PF00732"/>
    </source>
</evidence>
<comment type="similarity">
    <text evidence="1">Belongs to the GMC oxidoreductase family.</text>
</comment>
<dbReference type="Pfam" id="PF00890">
    <property type="entry name" value="FAD_binding_2"/>
    <property type="match status" value="1"/>
</dbReference>
<feature type="domain" description="FAD-dependent oxidoreductase 2 FAD-binding" evidence="6">
    <location>
        <begin position="42"/>
        <end position="74"/>
    </location>
</feature>
<dbReference type="InterPro" id="IPR000172">
    <property type="entry name" value="GMC_OxRdtase_N"/>
</dbReference>
<dbReference type="InterPro" id="IPR007867">
    <property type="entry name" value="GMC_OxRtase_C"/>
</dbReference>
<evidence type="ECO:0000313" key="8">
    <source>
        <dbReference type="EMBL" id="GLR63106.1"/>
    </source>
</evidence>
<gene>
    <name evidence="8" type="ORF">GCM10007878_05410</name>
</gene>
<dbReference type="PANTHER" id="PTHR46056:SF12">
    <property type="entry name" value="LONG-CHAIN-ALCOHOL OXIDASE"/>
    <property type="match status" value="1"/>
</dbReference>
<dbReference type="Gene3D" id="3.50.50.60">
    <property type="entry name" value="FAD/NAD(P)-binding domain"/>
    <property type="match status" value="2"/>
</dbReference>
<dbReference type="SUPFAM" id="SSF51905">
    <property type="entry name" value="FAD/NAD(P)-binding domain"/>
    <property type="match status" value="1"/>
</dbReference>
<feature type="domain" description="Glucose-methanol-choline oxidoreductase N-terminal" evidence="5">
    <location>
        <begin position="88"/>
        <end position="307"/>
    </location>
</feature>
<evidence type="ECO:0000259" key="6">
    <source>
        <dbReference type="Pfam" id="PF00890"/>
    </source>
</evidence>